<reference evidence="7" key="1">
    <citation type="submission" date="2010-07" db="EMBL/GenBank/DDBJ databases">
        <title>The genome sequence of Gaeumannomyces graminis var. tritici strain R3-111a-1.</title>
        <authorList>
            <consortium name="The Broad Institute Genome Sequencing Platform"/>
            <person name="Ma L.-J."/>
            <person name="Dead R."/>
            <person name="Young S."/>
            <person name="Zeng Q."/>
            <person name="Koehrsen M."/>
            <person name="Alvarado L."/>
            <person name="Berlin A."/>
            <person name="Chapman S.B."/>
            <person name="Chen Z."/>
            <person name="Freedman E."/>
            <person name="Gellesch M."/>
            <person name="Goldberg J."/>
            <person name="Griggs A."/>
            <person name="Gujja S."/>
            <person name="Heilman E.R."/>
            <person name="Heiman D."/>
            <person name="Hepburn T."/>
            <person name="Howarth C."/>
            <person name="Jen D."/>
            <person name="Larson L."/>
            <person name="Mehta T."/>
            <person name="Neiman D."/>
            <person name="Pearson M."/>
            <person name="Roberts A."/>
            <person name="Saif S."/>
            <person name="Shea T."/>
            <person name="Shenoy N."/>
            <person name="Sisk P."/>
            <person name="Stolte C."/>
            <person name="Sykes S."/>
            <person name="Walk T."/>
            <person name="White J."/>
            <person name="Yandava C."/>
            <person name="Haas B."/>
            <person name="Nusbaum C."/>
            <person name="Birren B."/>
        </authorList>
    </citation>
    <scope>NUCLEOTIDE SEQUENCE [LARGE SCALE GENOMIC DNA]</scope>
    <source>
        <strain evidence="7">R3-111a-1</strain>
    </source>
</reference>
<dbReference type="Pfam" id="PF00293">
    <property type="entry name" value="NUDIX"/>
    <property type="match status" value="1"/>
</dbReference>
<dbReference type="GO" id="GO:0016787">
    <property type="term" value="F:hydrolase activity"/>
    <property type="evidence" value="ECO:0007669"/>
    <property type="project" value="UniProtKB-KW"/>
</dbReference>
<dbReference type="PANTHER" id="PTHR43046">
    <property type="entry name" value="GDP-MANNOSE MANNOSYL HYDROLASE"/>
    <property type="match status" value="1"/>
</dbReference>
<proteinExistence type="inferred from homology"/>
<evidence type="ECO:0000259" key="4">
    <source>
        <dbReference type="PROSITE" id="PS51462"/>
    </source>
</evidence>
<dbReference type="PROSITE" id="PS00893">
    <property type="entry name" value="NUDIX_BOX"/>
    <property type="match status" value="1"/>
</dbReference>
<dbReference type="EnsemblFungi" id="EJT80303">
    <property type="protein sequence ID" value="EJT80303"/>
    <property type="gene ID" value="GGTG_00305"/>
</dbReference>
<dbReference type="CDD" id="cd02883">
    <property type="entry name" value="NUDIX_Hydrolase"/>
    <property type="match status" value="1"/>
</dbReference>
<dbReference type="VEuPathDB" id="FungiDB:GGTG_00305"/>
<dbReference type="OrthoDB" id="447842at2759"/>
<organism evidence="5">
    <name type="scientific">Gaeumannomyces tritici (strain R3-111a-1)</name>
    <name type="common">Wheat and barley take-all root rot fungus</name>
    <name type="synonym">Gaeumannomyces graminis var. tritici</name>
    <dbReference type="NCBI Taxonomy" id="644352"/>
    <lineage>
        <taxon>Eukaryota</taxon>
        <taxon>Fungi</taxon>
        <taxon>Dikarya</taxon>
        <taxon>Ascomycota</taxon>
        <taxon>Pezizomycotina</taxon>
        <taxon>Sordariomycetes</taxon>
        <taxon>Sordariomycetidae</taxon>
        <taxon>Magnaporthales</taxon>
        <taxon>Magnaporthaceae</taxon>
        <taxon>Gaeumannomyces</taxon>
    </lineage>
</organism>
<dbReference type="RefSeq" id="XP_009216312.1">
    <property type="nucleotide sequence ID" value="XM_009218048.1"/>
</dbReference>
<dbReference type="PANTHER" id="PTHR43046:SF14">
    <property type="entry name" value="MUTT_NUDIX FAMILY PROTEIN"/>
    <property type="match status" value="1"/>
</dbReference>
<comment type="similarity">
    <text evidence="3">Belongs to the Nudix hydrolase family.</text>
</comment>
<keyword evidence="7" id="KW-1185">Reference proteome</keyword>
<gene>
    <name evidence="6" type="primary">20340763</name>
    <name evidence="5" type="ORF">GGTG_00305</name>
</gene>
<dbReference type="PROSITE" id="PS51462">
    <property type="entry name" value="NUDIX"/>
    <property type="match status" value="1"/>
</dbReference>
<dbReference type="PRINTS" id="PR00502">
    <property type="entry name" value="NUDIXFAMILY"/>
</dbReference>
<dbReference type="InterPro" id="IPR000086">
    <property type="entry name" value="NUDIX_hydrolase_dom"/>
</dbReference>
<dbReference type="EMBL" id="GL385395">
    <property type="protein sequence ID" value="EJT80303.1"/>
    <property type="molecule type" value="Genomic_DNA"/>
</dbReference>
<reference evidence="6" key="4">
    <citation type="journal article" date="2015" name="G3 (Bethesda)">
        <title>Genome sequences of three phytopathogenic species of the Magnaporthaceae family of fungi.</title>
        <authorList>
            <person name="Okagaki L.H."/>
            <person name="Nunes C.C."/>
            <person name="Sailsbery J."/>
            <person name="Clay B."/>
            <person name="Brown D."/>
            <person name="John T."/>
            <person name="Oh Y."/>
            <person name="Young N."/>
            <person name="Fitzgerald M."/>
            <person name="Haas B.J."/>
            <person name="Zeng Q."/>
            <person name="Young S."/>
            <person name="Adiconis X."/>
            <person name="Fan L."/>
            <person name="Levin J.Z."/>
            <person name="Mitchell T.K."/>
            <person name="Okubara P.A."/>
            <person name="Farman M.L."/>
            <person name="Kohn L.M."/>
            <person name="Birren B."/>
            <person name="Ma L.-J."/>
            <person name="Dean R.A."/>
        </authorList>
    </citation>
    <scope>NUCLEOTIDE SEQUENCE</scope>
    <source>
        <strain evidence="6">R3-111a-1</strain>
    </source>
</reference>
<dbReference type="InterPro" id="IPR015797">
    <property type="entry name" value="NUDIX_hydrolase-like_dom_sf"/>
</dbReference>
<reference evidence="6" key="5">
    <citation type="submission" date="2018-04" db="UniProtKB">
        <authorList>
            <consortium name="EnsemblFungi"/>
        </authorList>
    </citation>
    <scope>IDENTIFICATION</scope>
    <source>
        <strain evidence="6">R3-111a-1</strain>
    </source>
</reference>
<evidence type="ECO:0000313" key="5">
    <source>
        <dbReference type="EMBL" id="EJT80303.1"/>
    </source>
</evidence>
<sequence>MMSTIQANTLSRPKYDKMSRMGTMGILVADGKVLLIHRRLKTRTIRIDGPPDSWSFPGGGLDEDETPEQAIVREMKEEIGLDVKIKTVGDEPVWGETDDFLEDDQWRCFFFVLELVDPEQKPKIMEPRKHVGLKWMEWKEMWAMISDDMAGKHKDDGSSERMRFFPSMKNMVGRYPKRSDPVCLEKRL</sequence>
<keyword evidence="2 3" id="KW-0378">Hydrolase</keyword>
<accession>J3NGB3</accession>
<dbReference type="AlphaFoldDB" id="J3NGB3"/>
<feature type="domain" description="Nudix hydrolase" evidence="4">
    <location>
        <begin position="18"/>
        <end position="163"/>
    </location>
</feature>
<evidence type="ECO:0000313" key="7">
    <source>
        <dbReference type="Proteomes" id="UP000006039"/>
    </source>
</evidence>
<evidence type="ECO:0000256" key="3">
    <source>
        <dbReference type="RuleBase" id="RU003476"/>
    </source>
</evidence>
<dbReference type="InterPro" id="IPR020084">
    <property type="entry name" value="NUDIX_hydrolase_CS"/>
</dbReference>
<evidence type="ECO:0000256" key="1">
    <source>
        <dbReference type="ARBA" id="ARBA00001946"/>
    </source>
</evidence>
<dbReference type="HOGENOM" id="CLU_1421324_0_0_1"/>
<dbReference type="SUPFAM" id="SSF55811">
    <property type="entry name" value="Nudix"/>
    <property type="match status" value="1"/>
</dbReference>
<name>J3NGB3_GAET3</name>
<dbReference type="eggNOG" id="ENOG502RP1Y">
    <property type="taxonomic scope" value="Eukaryota"/>
</dbReference>
<reference evidence="5" key="2">
    <citation type="submission" date="2010-07" db="EMBL/GenBank/DDBJ databases">
        <authorList>
            <consortium name="The Broad Institute Genome Sequencing Platform"/>
            <consortium name="Broad Institute Genome Sequencing Center for Infectious Disease"/>
            <person name="Ma L.-J."/>
            <person name="Dead R."/>
            <person name="Young S."/>
            <person name="Zeng Q."/>
            <person name="Koehrsen M."/>
            <person name="Alvarado L."/>
            <person name="Berlin A."/>
            <person name="Chapman S.B."/>
            <person name="Chen Z."/>
            <person name="Freedman E."/>
            <person name="Gellesch M."/>
            <person name="Goldberg J."/>
            <person name="Griggs A."/>
            <person name="Gujja S."/>
            <person name="Heilman E.R."/>
            <person name="Heiman D."/>
            <person name="Hepburn T."/>
            <person name="Howarth C."/>
            <person name="Jen D."/>
            <person name="Larson L."/>
            <person name="Mehta T."/>
            <person name="Neiman D."/>
            <person name="Pearson M."/>
            <person name="Roberts A."/>
            <person name="Saif S."/>
            <person name="Shea T."/>
            <person name="Shenoy N."/>
            <person name="Sisk P."/>
            <person name="Stolte C."/>
            <person name="Sykes S."/>
            <person name="Walk T."/>
            <person name="White J."/>
            <person name="Yandava C."/>
            <person name="Haas B."/>
            <person name="Nusbaum C."/>
            <person name="Birren B."/>
        </authorList>
    </citation>
    <scope>NUCLEOTIDE SEQUENCE</scope>
    <source>
        <strain evidence="5">R3-111a-1</strain>
    </source>
</reference>
<dbReference type="GeneID" id="20340763"/>
<reference evidence="5" key="3">
    <citation type="submission" date="2010-09" db="EMBL/GenBank/DDBJ databases">
        <title>Annotation of Gaeumannomyces graminis var. tritici R3-111a-1.</title>
        <authorList>
            <consortium name="The Broad Institute Genome Sequencing Platform"/>
            <person name="Ma L.-J."/>
            <person name="Dead R."/>
            <person name="Young S.K."/>
            <person name="Zeng Q."/>
            <person name="Gargeya S."/>
            <person name="Fitzgerald M."/>
            <person name="Haas B."/>
            <person name="Abouelleil A."/>
            <person name="Alvarado L."/>
            <person name="Arachchi H.M."/>
            <person name="Berlin A."/>
            <person name="Brown A."/>
            <person name="Chapman S.B."/>
            <person name="Chen Z."/>
            <person name="Dunbar C."/>
            <person name="Freedman E."/>
            <person name="Gearin G."/>
            <person name="Gellesch M."/>
            <person name="Goldberg J."/>
            <person name="Griggs A."/>
            <person name="Gujja S."/>
            <person name="Heiman D."/>
            <person name="Howarth C."/>
            <person name="Larson L."/>
            <person name="Lui A."/>
            <person name="MacDonald P.J.P."/>
            <person name="Mehta T."/>
            <person name="Montmayeur A."/>
            <person name="Murphy C."/>
            <person name="Neiman D."/>
            <person name="Pearson M."/>
            <person name="Priest M."/>
            <person name="Roberts A."/>
            <person name="Saif S."/>
            <person name="Shea T."/>
            <person name="Shenoy N."/>
            <person name="Sisk P."/>
            <person name="Stolte C."/>
            <person name="Sykes S."/>
            <person name="Yandava C."/>
            <person name="Wortman J."/>
            <person name="Nusbaum C."/>
            <person name="Birren B."/>
        </authorList>
    </citation>
    <scope>NUCLEOTIDE SEQUENCE</scope>
    <source>
        <strain evidence="5">R3-111a-1</strain>
    </source>
</reference>
<protein>
    <recommendedName>
        <fullName evidence="4">Nudix hydrolase domain-containing protein</fullName>
    </recommendedName>
</protein>
<dbReference type="Proteomes" id="UP000006039">
    <property type="component" value="Unassembled WGS sequence"/>
</dbReference>
<comment type="cofactor">
    <cofactor evidence="1">
        <name>Mg(2+)</name>
        <dbReference type="ChEBI" id="CHEBI:18420"/>
    </cofactor>
</comment>
<dbReference type="InterPro" id="IPR020476">
    <property type="entry name" value="Nudix_hydrolase"/>
</dbReference>
<evidence type="ECO:0000313" key="6">
    <source>
        <dbReference type="EnsemblFungi" id="EJT80303"/>
    </source>
</evidence>
<dbReference type="STRING" id="644352.J3NGB3"/>
<evidence type="ECO:0000256" key="2">
    <source>
        <dbReference type="ARBA" id="ARBA00022801"/>
    </source>
</evidence>
<dbReference type="Gene3D" id="3.90.79.10">
    <property type="entry name" value="Nucleoside Triphosphate Pyrophosphohydrolase"/>
    <property type="match status" value="1"/>
</dbReference>